<dbReference type="InterPro" id="IPR004839">
    <property type="entry name" value="Aminotransferase_I/II_large"/>
</dbReference>
<keyword evidence="4" id="KW-0808">Transferase</keyword>
<protein>
    <submittedName>
        <fullName evidence="7">Aspartate aminotransferase-like</fullName>
    </submittedName>
</protein>
<dbReference type="CDD" id="cd00609">
    <property type="entry name" value="AAT_like"/>
    <property type="match status" value="1"/>
</dbReference>
<dbReference type="InterPro" id="IPR015422">
    <property type="entry name" value="PyrdxlP-dep_Trfase_small"/>
</dbReference>
<keyword evidence="5" id="KW-0663">Pyridoxal phosphate</keyword>
<evidence type="ECO:0000313" key="7">
    <source>
        <dbReference type="EMBL" id="KAG7174087.1"/>
    </source>
</evidence>
<dbReference type="AlphaFoldDB" id="A0A8J5N6G6"/>
<dbReference type="Pfam" id="PF00155">
    <property type="entry name" value="Aminotran_1_2"/>
    <property type="match status" value="1"/>
</dbReference>
<keyword evidence="8" id="KW-1185">Reference proteome</keyword>
<dbReference type="GO" id="GO:0030170">
    <property type="term" value="F:pyridoxal phosphate binding"/>
    <property type="evidence" value="ECO:0007669"/>
    <property type="project" value="InterPro"/>
</dbReference>
<dbReference type="InterPro" id="IPR015421">
    <property type="entry name" value="PyrdxlP-dep_Trfase_major"/>
</dbReference>
<dbReference type="Gene3D" id="3.90.1150.10">
    <property type="entry name" value="Aspartate Aminotransferase, domain 1"/>
    <property type="match status" value="2"/>
</dbReference>
<organism evidence="7 8">
    <name type="scientific">Homarus americanus</name>
    <name type="common">American lobster</name>
    <dbReference type="NCBI Taxonomy" id="6706"/>
    <lineage>
        <taxon>Eukaryota</taxon>
        <taxon>Metazoa</taxon>
        <taxon>Ecdysozoa</taxon>
        <taxon>Arthropoda</taxon>
        <taxon>Crustacea</taxon>
        <taxon>Multicrustacea</taxon>
        <taxon>Malacostraca</taxon>
        <taxon>Eumalacostraca</taxon>
        <taxon>Eucarida</taxon>
        <taxon>Decapoda</taxon>
        <taxon>Pleocyemata</taxon>
        <taxon>Astacidea</taxon>
        <taxon>Nephropoidea</taxon>
        <taxon>Nephropidae</taxon>
        <taxon>Homarus</taxon>
    </lineage>
</organism>
<reference evidence="7" key="1">
    <citation type="journal article" date="2021" name="Sci. Adv.">
        <title>The American lobster genome reveals insights on longevity, neural, and immune adaptations.</title>
        <authorList>
            <person name="Polinski J.M."/>
            <person name="Zimin A.V."/>
            <person name="Clark K.F."/>
            <person name="Kohn A.B."/>
            <person name="Sadowski N."/>
            <person name="Timp W."/>
            <person name="Ptitsyn A."/>
            <person name="Khanna P."/>
            <person name="Romanova D.Y."/>
            <person name="Williams P."/>
            <person name="Greenwood S.J."/>
            <person name="Moroz L.L."/>
            <person name="Walt D.R."/>
            <person name="Bodnar A.G."/>
        </authorList>
    </citation>
    <scope>NUCLEOTIDE SEQUENCE</scope>
    <source>
        <strain evidence="7">GMGI-L3</strain>
    </source>
</reference>
<evidence type="ECO:0000256" key="1">
    <source>
        <dbReference type="ARBA" id="ARBA00001933"/>
    </source>
</evidence>
<dbReference type="EMBL" id="JAHLQT010007950">
    <property type="protein sequence ID" value="KAG7174087.1"/>
    <property type="molecule type" value="Genomic_DNA"/>
</dbReference>
<dbReference type="PROSITE" id="PS00105">
    <property type="entry name" value="AA_TRANSFER_CLASS_1"/>
    <property type="match status" value="1"/>
</dbReference>
<accession>A0A8J5N6G6</accession>
<feature type="domain" description="Aminotransferase class I/classII large" evidence="6">
    <location>
        <begin position="41"/>
        <end position="186"/>
    </location>
</feature>
<dbReference type="Proteomes" id="UP000747542">
    <property type="component" value="Unassembled WGS sequence"/>
</dbReference>
<dbReference type="InterPro" id="IPR015424">
    <property type="entry name" value="PyrdxlP-dep_Trfase"/>
</dbReference>
<comment type="caution">
    <text evidence="7">The sequence shown here is derived from an EMBL/GenBank/DDBJ whole genome shotgun (WGS) entry which is preliminary data.</text>
</comment>
<evidence type="ECO:0000256" key="5">
    <source>
        <dbReference type="ARBA" id="ARBA00022898"/>
    </source>
</evidence>
<comment type="cofactor">
    <cofactor evidence="1">
        <name>pyridoxal 5'-phosphate</name>
        <dbReference type="ChEBI" id="CHEBI:597326"/>
    </cofactor>
</comment>
<dbReference type="GO" id="GO:0008483">
    <property type="term" value="F:transaminase activity"/>
    <property type="evidence" value="ECO:0007669"/>
    <property type="project" value="UniProtKB-KW"/>
</dbReference>
<comment type="similarity">
    <text evidence="2">Belongs to the class-I pyridoxal-phosphate-dependent aminotransferase family.</text>
</comment>
<evidence type="ECO:0000256" key="2">
    <source>
        <dbReference type="ARBA" id="ARBA00007441"/>
    </source>
</evidence>
<sequence length="389" mass="43135">MKENATLKGLVRPDLANSSAASNLAFNEQVKALIRSGRKVYHFAFGQSPFPIPECMTKAVQEYAHVHDYLPMVGIPELREELVKFHARYDNLSLSSDNFTVGPGSKELIFLVMATFNGDILLPAPTWTTYMAQCRLAGKEPRVLEMKQAKGWKLAPETLEEAARQGGDGWKLLVLTSPGNPKGTILISGFSKWASAGGWRLGYAHFPPSLRPLLEAVRNAASHTYSCAPAPMQYGVAKALRENGNELDKYMTNCAKILQAAGDYCHRELASVGVDGCRSQAGYYFVPDFEVVREGLRARGLTTGDHMTQAMLEEADVALMSTHPFLRPAEELTTRFCFVCFDGCSALRALDDLPSPSHHLSDDFLHKHCLPIVQGIQNLKEWVLKYRQE</sequence>
<evidence type="ECO:0000313" key="8">
    <source>
        <dbReference type="Proteomes" id="UP000747542"/>
    </source>
</evidence>
<evidence type="ECO:0000259" key="6">
    <source>
        <dbReference type="Pfam" id="PF00155"/>
    </source>
</evidence>
<dbReference type="Gene3D" id="3.40.640.10">
    <property type="entry name" value="Type I PLP-dependent aspartate aminotransferase-like (Major domain)"/>
    <property type="match status" value="2"/>
</dbReference>
<evidence type="ECO:0000256" key="3">
    <source>
        <dbReference type="ARBA" id="ARBA00022576"/>
    </source>
</evidence>
<keyword evidence="3 7" id="KW-0032">Aminotransferase</keyword>
<dbReference type="InterPro" id="IPR050596">
    <property type="entry name" value="AspAT/PAT-like"/>
</dbReference>
<dbReference type="PANTHER" id="PTHR46383">
    <property type="entry name" value="ASPARTATE AMINOTRANSFERASE"/>
    <property type="match status" value="1"/>
</dbReference>
<evidence type="ECO:0000256" key="4">
    <source>
        <dbReference type="ARBA" id="ARBA00022679"/>
    </source>
</evidence>
<dbReference type="InterPro" id="IPR004838">
    <property type="entry name" value="NHTrfase_class1_PyrdxlP-BS"/>
</dbReference>
<gene>
    <name evidence="7" type="primary">Got-L</name>
    <name evidence="7" type="ORF">Hamer_G017812</name>
</gene>
<dbReference type="PANTHER" id="PTHR46383:SF1">
    <property type="entry name" value="ASPARTATE AMINOTRANSFERASE"/>
    <property type="match status" value="1"/>
</dbReference>
<dbReference type="SUPFAM" id="SSF53383">
    <property type="entry name" value="PLP-dependent transferases"/>
    <property type="match status" value="1"/>
</dbReference>
<dbReference type="GO" id="GO:0006520">
    <property type="term" value="P:amino acid metabolic process"/>
    <property type="evidence" value="ECO:0007669"/>
    <property type="project" value="InterPro"/>
</dbReference>
<name>A0A8J5N6G6_HOMAM</name>
<proteinExistence type="inferred from homology"/>